<dbReference type="Proteomes" id="UP000308600">
    <property type="component" value="Unassembled WGS sequence"/>
</dbReference>
<keyword evidence="2" id="KW-1185">Reference proteome</keyword>
<dbReference type="EMBL" id="ML208887">
    <property type="protein sequence ID" value="TFK59816.1"/>
    <property type="molecule type" value="Genomic_DNA"/>
</dbReference>
<protein>
    <submittedName>
        <fullName evidence="1">Uncharacterized protein</fullName>
    </submittedName>
</protein>
<accession>A0ACD3A2P7</accession>
<reference evidence="1 2" key="1">
    <citation type="journal article" date="2019" name="Nat. Ecol. Evol.">
        <title>Megaphylogeny resolves global patterns of mushroom evolution.</title>
        <authorList>
            <person name="Varga T."/>
            <person name="Krizsan K."/>
            <person name="Foldi C."/>
            <person name="Dima B."/>
            <person name="Sanchez-Garcia M."/>
            <person name="Sanchez-Ramirez S."/>
            <person name="Szollosi G.J."/>
            <person name="Szarkandi J.G."/>
            <person name="Papp V."/>
            <person name="Albert L."/>
            <person name="Andreopoulos W."/>
            <person name="Angelini C."/>
            <person name="Antonin V."/>
            <person name="Barry K.W."/>
            <person name="Bougher N.L."/>
            <person name="Buchanan P."/>
            <person name="Buyck B."/>
            <person name="Bense V."/>
            <person name="Catcheside P."/>
            <person name="Chovatia M."/>
            <person name="Cooper J."/>
            <person name="Damon W."/>
            <person name="Desjardin D."/>
            <person name="Finy P."/>
            <person name="Geml J."/>
            <person name="Haridas S."/>
            <person name="Hughes K."/>
            <person name="Justo A."/>
            <person name="Karasinski D."/>
            <person name="Kautmanova I."/>
            <person name="Kiss B."/>
            <person name="Kocsube S."/>
            <person name="Kotiranta H."/>
            <person name="LaButti K.M."/>
            <person name="Lechner B.E."/>
            <person name="Liimatainen K."/>
            <person name="Lipzen A."/>
            <person name="Lukacs Z."/>
            <person name="Mihaltcheva S."/>
            <person name="Morgado L.N."/>
            <person name="Niskanen T."/>
            <person name="Noordeloos M.E."/>
            <person name="Ohm R.A."/>
            <person name="Ortiz-Santana B."/>
            <person name="Ovrebo C."/>
            <person name="Racz N."/>
            <person name="Riley R."/>
            <person name="Savchenko A."/>
            <person name="Shiryaev A."/>
            <person name="Soop K."/>
            <person name="Spirin V."/>
            <person name="Szebenyi C."/>
            <person name="Tomsovsky M."/>
            <person name="Tulloss R.E."/>
            <person name="Uehling J."/>
            <person name="Grigoriev I.V."/>
            <person name="Vagvolgyi C."/>
            <person name="Papp T."/>
            <person name="Martin F.M."/>
            <person name="Miettinen O."/>
            <person name="Hibbett D.S."/>
            <person name="Nagy L.G."/>
        </authorList>
    </citation>
    <scope>NUCLEOTIDE SEQUENCE [LARGE SCALE GENOMIC DNA]</scope>
    <source>
        <strain evidence="1 2">NL-1719</strain>
    </source>
</reference>
<name>A0ACD3A2P7_9AGAR</name>
<proteinExistence type="predicted"/>
<evidence type="ECO:0000313" key="2">
    <source>
        <dbReference type="Proteomes" id="UP000308600"/>
    </source>
</evidence>
<gene>
    <name evidence="1" type="ORF">BDN72DRAFT_883835</name>
</gene>
<organism evidence="1 2">
    <name type="scientific">Pluteus cervinus</name>
    <dbReference type="NCBI Taxonomy" id="181527"/>
    <lineage>
        <taxon>Eukaryota</taxon>
        <taxon>Fungi</taxon>
        <taxon>Dikarya</taxon>
        <taxon>Basidiomycota</taxon>
        <taxon>Agaricomycotina</taxon>
        <taxon>Agaricomycetes</taxon>
        <taxon>Agaricomycetidae</taxon>
        <taxon>Agaricales</taxon>
        <taxon>Pluteineae</taxon>
        <taxon>Pluteaceae</taxon>
        <taxon>Pluteus</taxon>
    </lineage>
</organism>
<evidence type="ECO:0000313" key="1">
    <source>
        <dbReference type="EMBL" id="TFK59816.1"/>
    </source>
</evidence>
<sequence>MSSPLHALSVREYIFPGILIPDTSAGKAFWRTLAKAFRCMKGLVKLRFKSASYRSMADTLLRDCTFQNLKVLTWLTTDDGGLCSFLKRHRGLIAIQLVSPWLSSTLYNKLELGTNEDVLPSLESICTEPTALEVISHGRTIQRLRVIRPEIIPSKNRLDDLSNVRWMWFDLDAGDVTDMVFEETRGYFRKLEVLRLRIPRKCSNAYLTDIIRSFPNLRRLMFWEEEATLNVAHKRAHLLLWTGHQHLQAVDIAIGHSDEQNTFHRFCVSPREPPASSQMPGGLILDDVVHEGKYGVKEDWLELCD</sequence>